<evidence type="ECO:0000313" key="3">
    <source>
        <dbReference type="Proteomes" id="UP000239757"/>
    </source>
</evidence>
<accession>A0A2P5YSU4</accession>
<reference evidence="2 3" key="1">
    <citation type="submission" date="2015-01" db="EMBL/GenBank/DDBJ databases">
        <title>Genome of allotetraploid Gossypium barbadense reveals genomic plasticity and fiber elongation in cotton evolution.</title>
        <authorList>
            <person name="Chen X."/>
            <person name="Liu X."/>
            <person name="Zhao B."/>
            <person name="Zheng H."/>
            <person name="Hu Y."/>
            <person name="Lu G."/>
            <person name="Yang C."/>
            <person name="Chen J."/>
            <person name="Shan C."/>
            <person name="Zhang L."/>
            <person name="Zhou Y."/>
            <person name="Wang L."/>
            <person name="Guo W."/>
            <person name="Bai Y."/>
            <person name="Ruan J."/>
            <person name="Shangguan X."/>
            <person name="Mao Y."/>
            <person name="Jiang J."/>
            <person name="Zhu Y."/>
            <person name="Lei J."/>
            <person name="Kang H."/>
            <person name="Chen S."/>
            <person name="He X."/>
            <person name="Wang R."/>
            <person name="Wang Y."/>
            <person name="Chen J."/>
            <person name="Wang L."/>
            <person name="Yu S."/>
            <person name="Wang B."/>
            <person name="Wei J."/>
            <person name="Song S."/>
            <person name="Lu X."/>
            <person name="Gao Z."/>
            <person name="Gu W."/>
            <person name="Deng X."/>
            <person name="Ma D."/>
            <person name="Wang S."/>
            <person name="Liang W."/>
            <person name="Fang L."/>
            <person name="Cai C."/>
            <person name="Zhu X."/>
            <person name="Zhou B."/>
            <person name="Zhang Y."/>
            <person name="Chen Z."/>
            <person name="Xu S."/>
            <person name="Zhu R."/>
            <person name="Wang S."/>
            <person name="Zhang T."/>
            <person name="Zhao G."/>
        </authorList>
    </citation>
    <scope>NUCLEOTIDE SEQUENCE [LARGE SCALE GENOMIC DNA]</scope>
    <source>
        <strain evidence="3">cv. Xinhai21</strain>
        <tissue evidence="2">Leaf</tissue>
    </source>
</reference>
<feature type="region of interest" description="Disordered" evidence="1">
    <location>
        <begin position="95"/>
        <end position="114"/>
    </location>
</feature>
<dbReference type="OrthoDB" id="1685790at2759"/>
<dbReference type="Proteomes" id="UP000239757">
    <property type="component" value="Unassembled WGS sequence"/>
</dbReference>
<proteinExistence type="predicted"/>
<protein>
    <submittedName>
        <fullName evidence="2">Uncharacterized protein</fullName>
    </submittedName>
</protein>
<name>A0A2P5YSU4_GOSBA</name>
<evidence type="ECO:0000256" key="1">
    <source>
        <dbReference type="SAM" id="MobiDB-lite"/>
    </source>
</evidence>
<dbReference type="AlphaFoldDB" id="A0A2P5YSU4"/>
<evidence type="ECO:0000313" key="2">
    <source>
        <dbReference type="EMBL" id="PPS18664.1"/>
    </source>
</evidence>
<organism evidence="2 3">
    <name type="scientific">Gossypium barbadense</name>
    <name type="common">Sea Island cotton</name>
    <name type="synonym">Hibiscus barbadensis</name>
    <dbReference type="NCBI Taxonomy" id="3634"/>
    <lineage>
        <taxon>Eukaryota</taxon>
        <taxon>Viridiplantae</taxon>
        <taxon>Streptophyta</taxon>
        <taxon>Embryophyta</taxon>
        <taxon>Tracheophyta</taxon>
        <taxon>Spermatophyta</taxon>
        <taxon>Magnoliopsida</taxon>
        <taxon>eudicotyledons</taxon>
        <taxon>Gunneridae</taxon>
        <taxon>Pentapetalae</taxon>
        <taxon>rosids</taxon>
        <taxon>malvids</taxon>
        <taxon>Malvales</taxon>
        <taxon>Malvaceae</taxon>
        <taxon>Malvoideae</taxon>
        <taxon>Gossypium</taxon>
    </lineage>
</organism>
<dbReference type="EMBL" id="KZ662818">
    <property type="protein sequence ID" value="PPS18664.1"/>
    <property type="molecule type" value="Genomic_DNA"/>
</dbReference>
<feature type="compositionally biased region" description="Basic and acidic residues" evidence="1">
    <location>
        <begin position="105"/>
        <end position="114"/>
    </location>
</feature>
<gene>
    <name evidence="2" type="ORF">GOBAR_AA01909</name>
</gene>
<sequence length="114" mass="13242">MSVLEFGAAMRLYTEEFMSTEDFLRLHRHIHHSPSCYWIDLTSSQTPYDPSRLKVTSLSPTLRYIDALLAYRPLRDSPRLTLRSPRYIGAVLHTHTSRPDVPSGHIEHDIHQDD</sequence>